<evidence type="ECO:0000313" key="2">
    <source>
        <dbReference type="EMBL" id="MFB9204670.1"/>
    </source>
</evidence>
<gene>
    <name evidence="2" type="ORF">ACFFV7_25990</name>
</gene>
<protein>
    <submittedName>
        <fullName evidence="2">Uncharacterized protein</fullName>
    </submittedName>
</protein>
<dbReference type="RefSeq" id="WP_268246136.1">
    <property type="nucleotide sequence ID" value="NZ_BMRC01000049.1"/>
</dbReference>
<keyword evidence="3" id="KW-1185">Reference proteome</keyword>
<dbReference type="Proteomes" id="UP001589647">
    <property type="component" value="Unassembled WGS sequence"/>
</dbReference>
<keyword evidence="1" id="KW-0812">Transmembrane</keyword>
<keyword evidence="1" id="KW-0472">Membrane</keyword>
<feature type="transmembrane region" description="Helical" evidence="1">
    <location>
        <begin position="12"/>
        <end position="33"/>
    </location>
</feature>
<comment type="caution">
    <text evidence="2">The sequence shown here is derived from an EMBL/GenBank/DDBJ whole genome shotgun (WGS) entry which is preliminary data.</text>
</comment>
<keyword evidence="1" id="KW-1133">Transmembrane helix</keyword>
<dbReference type="EMBL" id="JBHMEI010000019">
    <property type="protein sequence ID" value="MFB9204670.1"/>
    <property type="molecule type" value="Genomic_DNA"/>
</dbReference>
<name>A0ABV5IKS9_9ACTN</name>
<organism evidence="2 3">
    <name type="scientific">Nonomuraea spiralis</name>
    <dbReference type="NCBI Taxonomy" id="46182"/>
    <lineage>
        <taxon>Bacteria</taxon>
        <taxon>Bacillati</taxon>
        <taxon>Actinomycetota</taxon>
        <taxon>Actinomycetes</taxon>
        <taxon>Streptosporangiales</taxon>
        <taxon>Streptosporangiaceae</taxon>
        <taxon>Nonomuraea</taxon>
    </lineage>
</organism>
<reference evidence="2 3" key="1">
    <citation type="submission" date="2024-09" db="EMBL/GenBank/DDBJ databases">
        <authorList>
            <person name="Sun Q."/>
            <person name="Mori K."/>
        </authorList>
    </citation>
    <scope>NUCLEOTIDE SEQUENCE [LARGE SCALE GENOMIC DNA]</scope>
    <source>
        <strain evidence="2 3">CCM 3426</strain>
    </source>
</reference>
<sequence>MSEGAAALRAATSYAIVVAVALVVGAALFTLLLPKKAVRHGEV</sequence>
<proteinExistence type="predicted"/>
<evidence type="ECO:0000256" key="1">
    <source>
        <dbReference type="SAM" id="Phobius"/>
    </source>
</evidence>
<accession>A0ABV5IKS9</accession>
<evidence type="ECO:0000313" key="3">
    <source>
        <dbReference type="Proteomes" id="UP001589647"/>
    </source>
</evidence>